<comment type="caution">
    <text evidence="2">The sequence shown here is derived from an EMBL/GenBank/DDBJ whole genome shotgun (WGS) entry which is preliminary data.</text>
</comment>
<protein>
    <submittedName>
        <fullName evidence="2">Uncharacterized protein</fullName>
    </submittedName>
</protein>
<dbReference type="Gramene" id="Psat05G0733100-T1">
    <property type="protein sequence ID" value="KAI5412635.1"/>
    <property type="gene ID" value="KIW84_057331"/>
</dbReference>
<name>A0A9D4X404_PEA</name>
<dbReference type="Proteomes" id="UP001058974">
    <property type="component" value="Chromosome 5"/>
</dbReference>
<evidence type="ECO:0000313" key="3">
    <source>
        <dbReference type="Proteomes" id="UP001058974"/>
    </source>
</evidence>
<feature type="region of interest" description="Disordered" evidence="1">
    <location>
        <begin position="38"/>
        <end position="59"/>
    </location>
</feature>
<gene>
    <name evidence="2" type="ORF">KIW84_057331</name>
</gene>
<organism evidence="2 3">
    <name type="scientific">Pisum sativum</name>
    <name type="common">Garden pea</name>
    <name type="synonym">Lathyrus oleraceus</name>
    <dbReference type="NCBI Taxonomy" id="3888"/>
    <lineage>
        <taxon>Eukaryota</taxon>
        <taxon>Viridiplantae</taxon>
        <taxon>Streptophyta</taxon>
        <taxon>Embryophyta</taxon>
        <taxon>Tracheophyta</taxon>
        <taxon>Spermatophyta</taxon>
        <taxon>Magnoliopsida</taxon>
        <taxon>eudicotyledons</taxon>
        <taxon>Gunneridae</taxon>
        <taxon>Pentapetalae</taxon>
        <taxon>rosids</taxon>
        <taxon>fabids</taxon>
        <taxon>Fabales</taxon>
        <taxon>Fabaceae</taxon>
        <taxon>Papilionoideae</taxon>
        <taxon>50 kb inversion clade</taxon>
        <taxon>NPAAA clade</taxon>
        <taxon>Hologalegina</taxon>
        <taxon>IRL clade</taxon>
        <taxon>Fabeae</taxon>
        <taxon>Lathyrus</taxon>
    </lineage>
</organism>
<keyword evidence="3" id="KW-1185">Reference proteome</keyword>
<reference evidence="2 3" key="1">
    <citation type="journal article" date="2022" name="Nat. Genet.">
        <title>Improved pea reference genome and pan-genome highlight genomic features and evolutionary characteristics.</title>
        <authorList>
            <person name="Yang T."/>
            <person name="Liu R."/>
            <person name="Luo Y."/>
            <person name="Hu S."/>
            <person name="Wang D."/>
            <person name="Wang C."/>
            <person name="Pandey M.K."/>
            <person name="Ge S."/>
            <person name="Xu Q."/>
            <person name="Li N."/>
            <person name="Li G."/>
            <person name="Huang Y."/>
            <person name="Saxena R.K."/>
            <person name="Ji Y."/>
            <person name="Li M."/>
            <person name="Yan X."/>
            <person name="He Y."/>
            <person name="Liu Y."/>
            <person name="Wang X."/>
            <person name="Xiang C."/>
            <person name="Varshney R.K."/>
            <person name="Ding H."/>
            <person name="Gao S."/>
            <person name="Zong X."/>
        </authorList>
    </citation>
    <scope>NUCLEOTIDE SEQUENCE [LARGE SCALE GENOMIC DNA]</scope>
    <source>
        <strain evidence="2 3">cv. Zhongwan 6</strain>
    </source>
</reference>
<dbReference type="AlphaFoldDB" id="A0A9D4X404"/>
<accession>A0A9D4X404</accession>
<proteinExistence type="predicted"/>
<sequence length="200" mass="22682">MLCYDMIAKSQTGEGHLADRGKSFDRLRQFKLRLNPNKGTIGVRSGTSDSDVSRGGKTVSSVPDGLRGVYEVYWVSMTRLVEKSMQFTLAKSLPTVKQYIHCSRNLLYFGIGCSPTETVYAGSYYFVDFRDGSDQKAIKGSVLSDYIAQQPVEDYQPRKFEFPDEDISRCSDRKIESDRSRRRGLTPNPNGFRCLMGRLR</sequence>
<evidence type="ECO:0000256" key="1">
    <source>
        <dbReference type="SAM" id="MobiDB-lite"/>
    </source>
</evidence>
<evidence type="ECO:0000313" key="2">
    <source>
        <dbReference type="EMBL" id="KAI5412635.1"/>
    </source>
</evidence>
<dbReference type="EMBL" id="JAMSHJ010000005">
    <property type="protein sequence ID" value="KAI5412635.1"/>
    <property type="molecule type" value="Genomic_DNA"/>
</dbReference>